<dbReference type="EMBL" id="JADBDY010000001">
    <property type="protein sequence ID" value="MBE1456853.1"/>
    <property type="molecule type" value="Genomic_DNA"/>
</dbReference>
<keyword evidence="3" id="KW-1185">Reference proteome</keyword>
<dbReference type="Proteomes" id="UP000598217">
    <property type="component" value="Unassembled WGS sequence"/>
</dbReference>
<reference evidence="2 3" key="1">
    <citation type="submission" date="2020-10" db="EMBL/GenBank/DDBJ databases">
        <title>Sequencing the genomes of 1000 actinobacteria strains.</title>
        <authorList>
            <person name="Klenk H.-P."/>
        </authorList>
    </citation>
    <scope>NUCLEOTIDE SEQUENCE [LARGE SCALE GENOMIC DNA]</scope>
    <source>
        <strain evidence="2 3">DSM 45157</strain>
    </source>
</reference>
<evidence type="ECO:0000313" key="3">
    <source>
        <dbReference type="Proteomes" id="UP000598217"/>
    </source>
</evidence>
<organism evidence="2 3">
    <name type="scientific">Nocardiopsis terrae</name>
    <dbReference type="NCBI Taxonomy" id="372655"/>
    <lineage>
        <taxon>Bacteria</taxon>
        <taxon>Bacillati</taxon>
        <taxon>Actinomycetota</taxon>
        <taxon>Actinomycetes</taxon>
        <taxon>Streptosporangiales</taxon>
        <taxon>Nocardiopsidaceae</taxon>
        <taxon>Nocardiopsis</taxon>
    </lineage>
</organism>
<feature type="region of interest" description="Disordered" evidence="1">
    <location>
        <begin position="1"/>
        <end position="42"/>
    </location>
</feature>
<protein>
    <submittedName>
        <fullName evidence="2">Uncharacterized protein</fullName>
    </submittedName>
</protein>
<evidence type="ECO:0000313" key="2">
    <source>
        <dbReference type="EMBL" id="MBE1456853.1"/>
    </source>
</evidence>
<sequence length="66" mass="6763">MPTVAPEPGSGVETAGSRLATEEERRIGGDSPRAGEHGPQEGIRRIAGARRWLSGEAENPGGRGAG</sequence>
<accession>A0ABR9HCT9</accession>
<proteinExistence type="predicted"/>
<gene>
    <name evidence="2" type="ORF">H4W79_001067</name>
</gene>
<feature type="compositionally biased region" description="Basic and acidic residues" evidence="1">
    <location>
        <begin position="20"/>
        <end position="42"/>
    </location>
</feature>
<evidence type="ECO:0000256" key="1">
    <source>
        <dbReference type="SAM" id="MobiDB-lite"/>
    </source>
</evidence>
<comment type="caution">
    <text evidence="2">The sequence shown here is derived from an EMBL/GenBank/DDBJ whole genome shotgun (WGS) entry which is preliminary data.</text>
</comment>
<name>A0ABR9HCT9_9ACTN</name>